<dbReference type="OrthoDB" id="10017719at2759"/>
<dbReference type="AlphaFoldDB" id="A0A815KH50"/>
<name>A0A815KH50_9BILA</name>
<keyword evidence="1 2" id="KW-1015">Disulfide bond</keyword>
<accession>A0A815KH50</accession>
<reference evidence="3" key="1">
    <citation type="submission" date="2021-02" db="EMBL/GenBank/DDBJ databases">
        <authorList>
            <person name="Nowell W R."/>
        </authorList>
    </citation>
    <scope>NUCLEOTIDE SEQUENCE</scope>
</reference>
<gene>
    <name evidence="3" type="ORF">GPM918_LOCUS33030</name>
    <name evidence="4" type="ORF">SRO942_LOCUS33706</name>
</gene>
<dbReference type="Proteomes" id="UP000663829">
    <property type="component" value="Unassembled WGS sequence"/>
</dbReference>
<dbReference type="PROSITE" id="PS50068">
    <property type="entry name" value="LDLRA_2"/>
    <property type="match status" value="1"/>
</dbReference>
<evidence type="ECO:0000313" key="3">
    <source>
        <dbReference type="EMBL" id="CAF1395968.1"/>
    </source>
</evidence>
<dbReference type="EMBL" id="CAJOBC010082678">
    <property type="protein sequence ID" value="CAF4290150.1"/>
    <property type="molecule type" value="Genomic_DNA"/>
</dbReference>
<dbReference type="InterPro" id="IPR002172">
    <property type="entry name" value="LDrepeatLR_classA_rpt"/>
</dbReference>
<comment type="caution">
    <text evidence="3">The sequence shown here is derived from an EMBL/GenBank/DDBJ whole genome shotgun (WGS) entry which is preliminary data.</text>
</comment>
<feature type="disulfide bond" evidence="2">
    <location>
        <begin position="127"/>
        <end position="142"/>
    </location>
</feature>
<evidence type="ECO:0000256" key="1">
    <source>
        <dbReference type="ARBA" id="ARBA00023157"/>
    </source>
</evidence>
<protein>
    <submittedName>
        <fullName evidence="3">Uncharacterized protein</fullName>
    </submittedName>
</protein>
<dbReference type="EMBL" id="CAJNOQ010017263">
    <property type="protein sequence ID" value="CAF1395968.1"/>
    <property type="molecule type" value="Genomic_DNA"/>
</dbReference>
<evidence type="ECO:0000256" key="2">
    <source>
        <dbReference type="PROSITE-ProRule" id="PRU00124"/>
    </source>
</evidence>
<keyword evidence="5" id="KW-1185">Reference proteome</keyword>
<evidence type="ECO:0000313" key="4">
    <source>
        <dbReference type="EMBL" id="CAF4290150.1"/>
    </source>
</evidence>
<feature type="non-terminal residue" evidence="3">
    <location>
        <position position="1"/>
    </location>
</feature>
<comment type="caution">
    <text evidence="2">Lacks conserved residue(s) required for the propagation of feature annotation.</text>
</comment>
<sequence length="157" mass="18558">QAITNDRNNYETNCEYWPCNTHYTRCDKVWNCYNGIDKLNCSYVTYPYKCKDNKHYCVRIDNITHDTNLYQQISYGCLPLKLAGNDQINCLGSTDERDYCRLNYPNESNRRYRCLNDTTCIDINRLCDCMSDCPLRDDEGICPWLDDGTWMFFSGHV</sequence>
<dbReference type="Proteomes" id="UP000681722">
    <property type="component" value="Unassembled WGS sequence"/>
</dbReference>
<evidence type="ECO:0000313" key="5">
    <source>
        <dbReference type="Proteomes" id="UP000663829"/>
    </source>
</evidence>
<proteinExistence type="predicted"/>
<organism evidence="3 5">
    <name type="scientific">Didymodactylos carnosus</name>
    <dbReference type="NCBI Taxonomy" id="1234261"/>
    <lineage>
        <taxon>Eukaryota</taxon>
        <taxon>Metazoa</taxon>
        <taxon>Spiralia</taxon>
        <taxon>Gnathifera</taxon>
        <taxon>Rotifera</taxon>
        <taxon>Eurotatoria</taxon>
        <taxon>Bdelloidea</taxon>
        <taxon>Philodinida</taxon>
        <taxon>Philodinidae</taxon>
        <taxon>Didymodactylos</taxon>
    </lineage>
</organism>